<evidence type="ECO:0000256" key="6">
    <source>
        <dbReference type="ARBA" id="ARBA00023136"/>
    </source>
</evidence>
<feature type="transmembrane region" description="Helical" evidence="7">
    <location>
        <begin position="108"/>
        <end position="128"/>
    </location>
</feature>
<protein>
    <submittedName>
        <fullName evidence="9">ABC transporter permease subunit</fullName>
    </submittedName>
</protein>
<evidence type="ECO:0000256" key="7">
    <source>
        <dbReference type="RuleBase" id="RU363032"/>
    </source>
</evidence>
<dbReference type="CDD" id="cd06261">
    <property type="entry name" value="TM_PBP2"/>
    <property type="match status" value="1"/>
</dbReference>
<dbReference type="Pfam" id="PF00528">
    <property type="entry name" value="BPD_transp_1"/>
    <property type="match status" value="1"/>
</dbReference>
<keyword evidence="5 7" id="KW-1133">Transmembrane helix</keyword>
<feature type="domain" description="ABC transmembrane type-1" evidence="8">
    <location>
        <begin position="73"/>
        <end position="275"/>
    </location>
</feature>
<dbReference type="GO" id="GO:0055085">
    <property type="term" value="P:transmembrane transport"/>
    <property type="evidence" value="ECO:0007669"/>
    <property type="project" value="InterPro"/>
</dbReference>
<dbReference type="PANTHER" id="PTHR43744:SF9">
    <property type="entry name" value="POLYGALACTURONAN_RHAMNOGALACTURONAN TRANSPORT SYSTEM PERMEASE PROTEIN YTCP"/>
    <property type="match status" value="1"/>
</dbReference>
<feature type="transmembrane region" description="Helical" evidence="7">
    <location>
        <begin position="140"/>
        <end position="160"/>
    </location>
</feature>
<proteinExistence type="inferred from homology"/>
<feature type="transmembrane region" description="Helical" evidence="7">
    <location>
        <begin position="12"/>
        <end position="34"/>
    </location>
</feature>
<dbReference type="EMBL" id="CP045915">
    <property type="protein sequence ID" value="QGH33552.1"/>
    <property type="molecule type" value="Genomic_DNA"/>
</dbReference>
<evidence type="ECO:0000313" key="10">
    <source>
        <dbReference type="Proteomes" id="UP000339690"/>
    </source>
</evidence>
<dbReference type="PANTHER" id="PTHR43744">
    <property type="entry name" value="ABC TRANSPORTER PERMEASE PROTEIN MG189-RELATED-RELATED"/>
    <property type="match status" value="1"/>
</dbReference>
<dbReference type="AlphaFoldDB" id="A0A5Q2THM7"/>
<gene>
    <name evidence="9" type="ORF">GI584_05765</name>
</gene>
<feature type="transmembrane region" description="Helical" evidence="7">
    <location>
        <begin position="181"/>
        <end position="203"/>
    </location>
</feature>
<dbReference type="PROSITE" id="PS50928">
    <property type="entry name" value="ABC_TM1"/>
    <property type="match status" value="1"/>
</dbReference>
<keyword evidence="10" id="KW-1185">Reference proteome</keyword>
<evidence type="ECO:0000259" key="8">
    <source>
        <dbReference type="PROSITE" id="PS50928"/>
    </source>
</evidence>
<dbReference type="Gene3D" id="1.10.3720.10">
    <property type="entry name" value="MetI-like"/>
    <property type="match status" value="1"/>
</dbReference>
<dbReference type="InterPro" id="IPR035906">
    <property type="entry name" value="MetI-like_sf"/>
</dbReference>
<evidence type="ECO:0000256" key="4">
    <source>
        <dbReference type="ARBA" id="ARBA00022692"/>
    </source>
</evidence>
<dbReference type="InterPro" id="IPR000515">
    <property type="entry name" value="MetI-like"/>
</dbReference>
<feature type="transmembrane region" description="Helical" evidence="7">
    <location>
        <begin position="259"/>
        <end position="276"/>
    </location>
</feature>
<evidence type="ECO:0000313" key="9">
    <source>
        <dbReference type="EMBL" id="QGH33552.1"/>
    </source>
</evidence>
<evidence type="ECO:0000256" key="1">
    <source>
        <dbReference type="ARBA" id="ARBA00004651"/>
    </source>
</evidence>
<dbReference type="GO" id="GO:0005886">
    <property type="term" value="C:plasma membrane"/>
    <property type="evidence" value="ECO:0007669"/>
    <property type="project" value="UniProtKB-SubCell"/>
</dbReference>
<evidence type="ECO:0000256" key="5">
    <source>
        <dbReference type="ARBA" id="ARBA00022989"/>
    </source>
</evidence>
<dbReference type="KEGG" id="grc:GI584_05765"/>
<sequence>MKPTLGDKIFYVINYIALSIISLTCLFPIVHMAALSLSDSHSIMSGHVSIWPKGWTIEAYITLFQGTQILGAFKNSVIITVVGVGLSMLFTIMAAYPLSRKYFYARKTFTLLMVFTMLFGAGMIPSYLVVKSLGLVDTYFAIWFPGLISTYNMLVMKSFFENLPEELEEAARIDGCGEIRLLINIILPLSVPMIATLSLFYGVGYWNMFMNVLIYINETDKYNLSVLVQQMVQSQSVMQELNEVMSEDIQNITPESVKAAGVMVMVIPMLLVYPFLQKYFVKGVLIGSIKG</sequence>
<evidence type="ECO:0000256" key="3">
    <source>
        <dbReference type="ARBA" id="ARBA00022475"/>
    </source>
</evidence>
<organism evidence="9 10">
    <name type="scientific">Gracilibacillus salitolerans</name>
    <dbReference type="NCBI Taxonomy" id="2663022"/>
    <lineage>
        <taxon>Bacteria</taxon>
        <taxon>Bacillati</taxon>
        <taxon>Bacillota</taxon>
        <taxon>Bacilli</taxon>
        <taxon>Bacillales</taxon>
        <taxon>Bacillaceae</taxon>
        <taxon>Gracilibacillus</taxon>
    </lineage>
</organism>
<name>A0A5Q2THM7_9BACI</name>
<keyword evidence="6 7" id="KW-0472">Membrane</keyword>
<comment type="similarity">
    <text evidence="7">Belongs to the binding-protein-dependent transport system permease family.</text>
</comment>
<keyword evidence="3" id="KW-1003">Cell membrane</keyword>
<feature type="transmembrane region" description="Helical" evidence="7">
    <location>
        <begin position="77"/>
        <end position="96"/>
    </location>
</feature>
<comment type="subcellular location">
    <subcellularLocation>
        <location evidence="1 7">Cell membrane</location>
        <topology evidence="1 7">Multi-pass membrane protein</topology>
    </subcellularLocation>
</comment>
<evidence type="ECO:0000256" key="2">
    <source>
        <dbReference type="ARBA" id="ARBA00022448"/>
    </source>
</evidence>
<dbReference type="Proteomes" id="UP000339690">
    <property type="component" value="Chromosome"/>
</dbReference>
<dbReference type="RefSeq" id="WP_153790575.1">
    <property type="nucleotide sequence ID" value="NZ_CP045915.1"/>
</dbReference>
<reference evidence="9 10" key="1">
    <citation type="submission" date="2019-11" db="EMBL/GenBank/DDBJ databases">
        <title>Gracilibacillus salitolerans sp. nov., a moderate halophile isolated from a saline soil in northwest China.</title>
        <authorList>
            <person name="Gan L."/>
        </authorList>
    </citation>
    <scope>NUCLEOTIDE SEQUENCE [LARGE SCALE GENOMIC DNA]</scope>
    <source>
        <strain evidence="9 10">SCU50</strain>
    </source>
</reference>
<accession>A0A5Q2THM7</accession>
<keyword evidence="4 7" id="KW-0812">Transmembrane</keyword>
<keyword evidence="2 7" id="KW-0813">Transport</keyword>
<dbReference type="SUPFAM" id="SSF161098">
    <property type="entry name" value="MetI-like"/>
    <property type="match status" value="1"/>
</dbReference>